<reference evidence="2" key="1">
    <citation type="journal article" date="2019" name="Int. J. Syst. Evol. Microbiol.">
        <title>The Global Catalogue of Microorganisms (GCM) 10K type strain sequencing project: providing services to taxonomists for standard genome sequencing and annotation.</title>
        <authorList>
            <consortium name="The Broad Institute Genomics Platform"/>
            <consortium name="The Broad Institute Genome Sequencing Center for Infectious Disease"/>
            <person name="Wu L."/>
            <person name="Ma J."/>
        </authorList>
    </citation>
    <scope>NUCLEOTIDE SEQUENCE [LARGE SCALE GENOMIC DNA]</scope>
    <source>
        <strain evidence="2">JCM 4253</strain>
    </source>
</reference>
<dbReference type="CDD" id="cd00093">
    <property type="entry name" value="HTH_XRE"/>
    <property type="match status" value="1"/>
</dbReference>
<sequence length="323" mass="34964">MRDDFADLARRALRDAGYSMKAAAREMHYDPAYLSRVLNGKQRPSKKLAHALDCLTGAGGALAGTVLDDDDASRVARSSANPSRLDAGTVDALAGVLAAYRRLDDSAQPRSVIPATMVQMREVTRMLKEARGPHRDRLSDVASEWVQFAGWLFAQTGEYVEGVRLLNEAVELADETGNGTLAAQALNFKGYIARQQGRPQGIARWFGAAANTPGAHPAQRIGDYLQAAGGLAEMGEHDAALRTAEQAEKLMDKAAVLSPPETAYWLTPNFNRLNMGLCTLALGRYSEAADHLRTGLAGLPDELKDAPWAWEHKEALRRAVEAA</sequence>
<accession>A0A919F043</accession>
<dbReference type="InterPro" id="IPR011990">
    <property type="entry name" value="TPR-like_helical_dom_sf"/>
</dbReference>
<dbReference type="Pfam" id="PF13560">
    <property type="entry name" value="HTH_31"/>
    <property type="match status" value="1"/>
</dbReference>
<organism evidence="1 2">
    <name type="scientific">Streptomyces capoamus</name>
    <dbReference type="NCBI Taxonomy" id="68183"/>
    <lineage>
        <taxon>Bacteria</taxon>
        <taxon>Bacillati</taxon>
        <taxon>Actinomycetota</taxon>
        <taxon>Actinomycetes</taxon>
        <taxon>Kitasatosporales</taxon>
        <taxon>Streptomycetaceae</taxon>
        <taxon>Streptomyces</taxon>
    </lineage>
</organism>
<dbReference type="RefSeq" id="WP_189985179.1">
    <property type="nucleotide sequence ID" value="NZ_BNBF01000021.1"/>
</dbReference>
<dbReference type="InterPro" id="IPR010982">
    <property type="entry name" value="Lambda_DNA-bd_dom_sf"/>
</dbReference>
<dbReference type="AlphaFoldDB" id="A0A919F043"/>
<dbReference type="Gene3D" id="1.10.260.40">
    <property type="entry name" value="lambda repressor-like DNA-binding domains"/>
    <property type="match status" value="1"/>
</dbReference>
<evidence type="ECO:0000313" key="2">
    <source>
        <dbReference type="Proteomes" id="UP000619355"/>
    </source>
</evidence>
<dbReference type="Gene3D" id="1.25.40.10">
    <property type="entry name" value="Tetratricopeptide repeat domain"/>
    <property type="match status" value="1"/>
</dbReference>
<name>A0A919F043_9ACTN</name>
<dbReference type="InterPro" id="IPR001387">
    <property type="entry name" value="Cro/C1-type_HTH"/>
</dbReference>
<gene>
    <name evidence="1" type="ORF">GCM10018980_58530</name>
</gene>
<comment type="caution">
    <text evidence="1">The sequence shown here is derived from an EMBL/GenBank/DDBJ whole genome shotgun (WGS) entry which is preliminary data.</text>
</comment>
<proteinExistence type="predicted"/>
<protein>
    <submittedName>
        <fullName evidence="1">Uncharacterized protein</fullName>
    </submittedName>
</protein>
<evidence type="ECO:0000313" key="1">
    <source>
        <dbReference type="EMBL" id="GHG66262.1"/>
    </source>
</evidence>
<keyword evidence="2" id="KW-1185">Reference proteome</keyword>
<dbReference type="Proteomes" id="UP000619355">
    <property type="component" value="Unassembled WGS sequence"/>
</dbReference>
<dbReference type="GO" id="GO:0003677">
    <property type="term" value="F:DNA binding"/>
    <property type="evidence" value="ECO:0007669"/>
    <property type="project" value="InterPro"/>
</dbReference>
<dbReference type="SUPFAM" id="SSF48452">
    <property type="entry name" value="TPR-like"/>
    <property type="match status" value="1"/>
</dbReference>
<dbReference type="SUPFAM" id="SSF47413">
    <property type="entry name" value="lambda repressor-like DNA-binding domains"/>
    <property type="match status" value="1"/>
</dbReference>
<dbReference type="EMBL" id="BNBF01000021">
    <property type="protein sequence ID" value="GHG66262.1"/>
    <property type="molecule type" value="Genomic_DNA"/>
</dbReference>